<dbReference type="PANTHER" id="PTHR42770:SF11">
    <property type="entry name" value="INNER MEMBRANE TRANSPORT PROTEIN YBAT"/>
    <property type="match status" value="1"/>
</dbReference>
<dbReference type="RefSeq" id="WP_079440324.1">
    <property type="nucleotide sequence ID" value="NZ_MZGT01000034.1"/>
</dbReference>
<evidence type="ECO:0000256" key="1">
    <source>
        <dbReference type="ARBA" id="ARBA00004141"/>
    </source>
</evidence>
<dbReference type="InterPro" id="IPR050367">
    <property type="entry name" value="APC_superfamily"/>
</dbReference>
<protein>
    <submittedName>
        <fullName evidence="7">Putative amino acid permease YhdG</fullName>
    </submittedName>
</protein>
<organism evidence="7 8">
    <name type="scientific">Clostridium chromiireducens</name>
    <dbReference type="NCBI Taxonomy" id="225345"/>
    <lineage>
        <taxon>Bacteria</taxon>
        <taxon>Bacillati</taxon>
        <taxon>Bacillota</taxon>
        <taxon>Clostridia</taxon>
        <taxon>Eubacteriales</taxon>
        <taxon>Clostridiaceae</taxon>
        <taxon>Clostridium</taxon>
    </lineage>
</organism>
<feature type="domain" description="Amino acid permease/ SLC12A" evidence="6">
    <location>
        <begin position="24"/>
        <end position="411"/>
    </location>
</feature>
<name>A0A1V4IM72_9CLOT</name>
<gene>
    <name evidence="7" type="primary">yhdG_2</name>
    <name evidence="7" type="ORF">CLCHR_26840</name>
</gene>
<feature type="transmembrane region" description="Helical" evidence="5">
    <location>
        <begin position="227"/>
        <end position="251"/>
    </location>
</feature>
<feature type="transmembrane region" description="Helical" evidence="5">
    <location>
        <begin position="286"/>
        <end position="313"/>
    </location>
</feature>
<evidence type="ECO:0000259" key="6">
    <source>
        <dbReference type="Pfam" id="PF00324"/>
    </source>
</evidence>
<dbReference type="PIRSF" id="PIRSF006060">
    <property type="entry name" value="AA_transporter"/>
    <property type="match status" value="1"/>
</dbReference>
<dbReference type="Gene3D" id="1.20.1740.10">
    <property type="entry name" value="Amino acid/polyamine transporter I"/>
    <property type="match status" value="1"/>
</dbReference>
<feature type="transmembrane region" description="Helical" evidence="5">
    <location>
        <begin position="117"/>
        <end position="141"/>
    </location>
</feature>
<keyword evidence="3 5" id="KW-1133">Transmembrane helix</keyword>
<keyword evidence="2 5" id="KW-0812">Transmembrane</keyword>
<accession>A0A1V4IM72</accession>
<evidence type="ECO:0000256" key="4">
    <source>
        <dbReference type="ARBA" id="ARBA00023136"/>
    </source>
</evidence>
<dbReference type="InterPro" id="IPR004841">
    <property type="entry name" value="AA-permease/SLC12A_dom"/>
</dbReference>
<evidence type="ECO:0000256" key="5">
    <source>
        <dbReference type="SAM" id="Phobius"/>
    </source>
</evidence>
<evidence type="ECO:0000313" key="8">
    <source>
        <dbReference type="Proteomes" id="UP000191056"/>
    </source>
</evidence>
<dbReference type="PANTHER" id="PTHR42770">
    <property type="entry name" value="AMINO ACID TRANSPORTER-RELATED"/>
    <property type="match status" value="1"/>
</dbReference>
<feature type="transmembrane region" description="Helical" evidence="5">
    <location>
        <begin position="194"/>
        <end position="215"/>
    </location>
</feature>
<comment type="caution">
    <text evidence="7">The sequence shown here is derived from an EMBL/GenBank/DDBJ whole genome shotgun (WGS) entry which is preliminary data.</text>
</comment>
<feature type="transmembrane region" description="Helical" evidence="5">
    <location>
        <begin position="90"/>
        <end position="111"/>
    </location>
</feature>
<dbReference type="OrthoDB" id="9762947at2"/>
<dbReference type="Pfam" id="PF00324">
    <property type="entry name" value="AA_permease"/>
    <property type="match status" value="1"/>
</dbReference>
<feature type="transmembrane region" description="Helical" evidence="5">
    <location>
        <begin position="153"/>
        <end position="174"/>
    </location>
</feature>
<comment type="subcellular location">
    <subcellularLocation>
        <location evidence="1">Membrane</location>
        <topology evidence="1">Multi-pass membrane protein</topology>
    </subcellularLocation>
</comment>
<keyword evidence="4 5" id="KW-0472">Membrane</keyword>
<reference evidence="7 8" key="1">
    <citation type="submission" date="2017-03" db="EMBL/GenBank/DDBJ databases">
        <title>Genome sequence of Clostridium chromiireducens DSM 23318.</title>
        <authorList>
            <person name="Poehlein A."/>
            <person name="Daniel R."/>
        </authorList>
    </citation>
    <scope>NUCLEOTIDE SEQUENCE [LARGE SCALE GENOMIC DNA]</scope>
    <source>
        <strain evidence="7 8">DSM 23318</strain>
    </source>
</reference>
<evidence type="ECO:0000256" key="2">
    <source>
        <dbReference type="ARBA" id="ARBA00022692"/>
    </source>
</evidence>
<feature type="transmembrane region" description="Helical" evidence="5">
    <location>
        <begin position="397"/>
        <end position="419"/>
    </location>
</feature>
<dbReference type="STRING" id="225345.CLCHR_26840"/>
<feature type="transmembrane region" description="Helical" evidence="5">
    <location>
        <begin position="42"/>
        <end position="64"/>
    </location>
</feature>
<dbReference type="GO" id="GO:0016020">
    <property type="term" value="C:membrane"/>
    <property type="evidence" value="ECO:0007669"/>
    <property type="project" value="UniProtKB-SubCell"/>
</dbReference>
<proteinExistence type="predicted"/>
<dbReference type="AlphaFoldDB" id="A0A1V4IM72"/>
<feature type="transmembrane region" description="Helical" evidence="5">
    <location>
        <begin position="425"/>
        <end position="444"/>
    </location>
</feature>
<keyword evidence="8" id="KW-1185">Reference proteome</keyword>
<feature type="transmembrane region" description="Helical" evidence="5">
    <location>
        <begin position="12"/>
        <end position="36"/>
    </location>
</feature>
<dbReference type="EMBL" id="MZGT01000034">
    <property type="protein sequence ID" value="OPJ61016.1"/>
    <property type="molecule type" value="Genomic_DNA"/>
</dbReference>
<feature type="transmembrane region" description="Helical" evidence="5">
    <location>
        <begin position="334"/>
        <end position="353"/>
    </location>
</feature>
<dbReference type="Proteomes" id="UP000191056">
    <property type="component" value="Unassembled WGS sequence"/>
</dbReference>
<evidence type="ECO:0000256" key="3">
    <source>
        <dbReference type="ARBA" id="ARBA00022989"/>
    </source>
</evidence>
<dbReference type="GO" id="GO:0055085">
    <property type="term" value="P:transmembrane transport"/>
    <property type="evidence" value="ECO:0007669"/>
    <property type="project" value="InterPro"/>
</dbReference>
<evidence type="ECO:0000313" key="7">
    <source>
        <dbReference type="EMBL" id="OPJ61016.1"/>
    </source>
</evidence>
<sequence>MSKSSLKKDNLSIIETVALSVAIIAPTAAMALNVSLMAQTSAFSVPLVFLISTIVVGLVSYSIIKFNHYISASGSLYAFTKKSLGDKMGFTAGWALLLAYITLAGGTAAGFGNFFSGFLAVFGISVNWLPISVVASIAMIILGIIDAKICNRIILVIEGLSIFLILVLSVVILFKVGTTTGLSVVPFKTNGVGISALASTSVFAFLSFIGFESASSLGEETKNPKKFIPIAIISAVFLSGIFYLVCSYAQVIGFGVDSQGLEQLSSTTLPLADLSTKYMTTGYGTILILVAAFSNFSCALGSYCAGSRMLFALGRDGIMPKAMMKLHSKHDTPYFALILIIIISDIVQISLYKNDGIEVFGYLATIGSLAILVSYIFTSVGAMVYFTKNKIWSKVHLIVPIVSIAALLYVLYSNIYPIPAFPSNLFPYIVLGWIVIGFVISNIFGKRIKEISEENIKDTNEGIVEESPNYVLE</sequence>
<feature type="transmembrane region" description="Helical" evidence="5">
    <location>
        <begin position="359"/>
        <end position="385"/>
    </location>
</feature>